<evidence type="ECO:0000259" key="5">
    <source>
        <dbReference type="Pfam" id="PF07730"/>
    </source>
</evidence>
<feature type="transmembrane region" description="Helical" evidence="4">
    <location>
        <begin position="43"/>
        <end position="63"/>
    </location>
</feature>
<keyword evidence="4" id="KW-0812">Transmembrane</keyword>
<evidence type="ECO:0000256" key="2">
    <source>
        <dbReference type="ARBA" id="ARBA00022777"/>
    </source>
</evidence>
<dbReference type="SUPFAM" id="SSF55874">
    <property type="entry name" value="ATPase domain of HSP90 chaperone/DNA topoisomerase II/histidine kinase"/>
    <property type="match status" value="1"/>
</dbReference>
<keyword evidence="4" id="KW-1133">Transmembrane helix</keyword>
<dbReference type="Gene3D" id="1.20.5.1930">
    <property type="match status" value="1"/>
</dbReference>
<organism evidence="6 7">
    <name type="scientific">Nocardioides massiliensis</name>
    <dbReference type="NCBI Taxonomy" id="1325935"/>
    <lineage>
        <taxon>Bacteria</taxon>
        <taxon>Bacillati</taxon>
        <taxon>Actinomycetota</taxon>
        <taxon>Actinomycetes</taxon>
        <taxon>Propionibacteriales</taxon>
        <taxon>Nocardioidaceae</taxon>
        <taxon>Nocardioides</taxon>
    </lineage>
</organism>
<feature type="transmembrane region" description="Helical" evidence="4">
    <location>
        <begin position="110"/>
        <end position="138"/>
    </location>
</feature>
<dbReference type="InterPro" id="IPR011712">
    <property type="entry name" value="Sig_transdc_His_kin_sub3_dim/P"/>
</dbReference>
<dbReference type="Pfam" id="PF07730">
    <property type="entry name" value="HisKA_3"/>
    <property type="match status" value="1"/>
</dbReference>
<accession>A0ABT9NIJ7</accession>
<keyword evidence="3" id="KW-0902">Two-component regulatory system</keyword>
<feature type="transmembrane region" description="Helical" evidence="4">
    <location>
        <begin position="15"/>
        <end position="36"/>
    </location>
</feature>
<reference evidence="6 7" key="1">
    <citation type="submission" date="2023-07" db="EMBL/GenBank/DDBJ databases">
        <title>Sequencing the genomes of 1000 actinobacteria strains.</title>
        <authorList>
            <person name="Klenk H.-P."/>
        </authorList>
    </citation>
    <scope>NUCLEOTIDE SEQUENCE [LARGE SCALE GENOMIC DNA]</scope>
    <source>
        <strain evidence="6 7">GD13</strain>
    </source>
</reference>
<evidence type="ECO:0000313" key="6">
    <source>
        <dbReference type="EMBL" id="MDP9820238.1"/>
    </source>
</evidence>
<dbReference type="PANTHER" id="PTHR24421:SF63">
    <property type="entry name" value="SENSOR HISTIDINE KINASE DESK"/>
    <property type="match status" value="1"/>
</dbReference>
<evidence type="ECO:0000256" key="1">
    <source>
        <dbReference type="ARBA" id="ARBA00022679"/>
    </source>
</evidence>
<feature type="transmembrane region" description="Helical" evidence="4">
    <location>
        <begin position="75"/>
        <end position="98"/>
    </location>
</feature>
<keyword evidence="4" id="KW-0472">Membrane</keyword>
<sequence>MTAAPPEVGNPWQRWGWLLAAVWLVFLVFPIIDVIGTDRPWPVRWGALASIAAFVAVYLHGFIVAERPTARSHRWWRPTVGLVLLTLLTTITVALIGANALGMPIYVTAYAVLLASLRVAAFVVVTATGVIAGLAAFVDEFRGLWFFLPVLVGVTLALVLTRVFEERGYLAQEMAEEANLVAERERVARDVHDVLGHSLTVVTTKAELAERLIDLDPDRAKAELAQIQSLSREALTEIRATVAGLRVARLGDELEAARVALASAGIDADVPDDPSVVDPRRRLVLAWVLREAVTNVVRHSGATRCTVELLGDRLVVTDDGRGRGPAPVGHGLRGIEERVRAAGGTLSVTDVSSGGTRLEVCWQ</sequence>
<dbReference type="InterPro" id="IPR036890">
    <property type="entry name" value="HATPase_C_sf"/>
</dbReference>
<dbReference type="Gene3D" id="3.30.565.10">
    <property type="entry name" value="Histidine kinase-like ATPase, C-terminal domain"/>
    <property type="match status" value="1"/>
</dbReference>
<dbReference type="GO" id="GO:0004673">
    <property type="term" value="F:protein histidine kinase activity"/>
    <property type="evidence" value="ECO:0007669"/>
    <property type="project" value="UniProtKB-EC"/>
</dbReference>
<dbReference type="EC" id="2.7.13.3" evidence="6"/>
<dbReference type="EMBL" id="JAUSQM010000001">
    <property type="protein sequence ID" value="MDP9820238.1"/>
    <property type="molecule type" value="Genomic_DNA"/>
</dbReference>
<feature type="transmembrane region" description="Helical" evidence="4">
    <location>
        <begin position="144"/>
        <end position="164"/>
    </location>
</feature>
<evidence type="ECO:0000313" key="7">
    <source>
        <dbReference type="Proteomes" id="UP001240447"/>
    </source>
</evidence>
<dbReference type="Proteomes" id="UP001240447">
    <property type="component" value="Unassembled WGS sequence"/>
</dbReference>
<comment type="caution">
    <text evidence="6">The sequence shown here is derived from an EMBL/GenBank/DDBJ whole genome shotgun (WGS) entry which is preliminary data.</text>
</comment>
<feature type="domain" description="Signal transduction histidine kinase subgroup 3 dimerisation and phosphoacceptor" evidence="5">
    <location>
        <begin position="183"/>
        <end position="247"/>
    </location>
</feature>
<dbReference type="RefSeq" id="WP_306824695.1">
    <property type="nucleotide sequence ID" value="NZ_JAUSQM010000001.1"/>
</dbReference>
<evidence type="ECO:0000256" key="4">
    <source>
        <dbReference type="SAM" id="Phobius"/>
    </source>
</evidence>
<proteinExistence type="predicted"/>
<dbReference type="CDD" id="cd16917">
    <property type="entry name" value="HATPase_UhpB-NarQ-NarX-like"/>
    <property type="match status" value="1"/>
</dbReference>
<keyword evidence="1 6" id="KW-0808">Transferase</keyword>
<keyword evidence="2 6" id="KW-0418">Kinase</keyword>
<dbReference type="PANTHER" id="PTHR24421">
    <property type="entry name" value="NITRATE/NITRITE SENSOR PROTEIN NARX-RELATED"/>
    <property type="match status" value="1"/>
</dbReference>
<gene>
    <name evidence="6" type="ORF">J2S59_000047</name>
</gene>
<evidence type="ECO:0000256" key="3">
    <source>
        <dbReference type="ARBA" id="ARBA00023012"/>
    </source>
</evidence>
<name>A0ABT9NIJ7_9ACTN</name>
<keyword evidence="7" id="KW-1185">Reference proteome</keyword>
<protein>
    <submittedName>
        <fullName evidence="6">Two-component system sensor histidine kinase DesK</fullName>
        <ecNumber evidence="6">2.7.13.3</ecNumber>
    </submittedName>
</protein>
<dbReference type="InterPro" id="IPR050482">
    <property type="entry name" value="Sensor_HK_TwoCompSys"/>
</dbReference>